<evidence type="ECO:0000313" key="3">
    <source>
        <dbReference type="EMBL" id="RWR91832.1"/>
    </source>
</evidence>
<protein>
    <submittedName>
        <fullName evidence="3">C2 calcium/lipid-binding plant phosphoribosyltransferase familyprotein</fullName>
    </submittedName>
</protein>
<sequence length="117" mass="13324">MPYQVIIVVVGFYKMRHPWFRQRLPSMPLNFFLRLPSKIDNMLCRKLSKISSISSVVVDSLHPSSISKKTHFSSLRISSSSSSPLFCIFPFLYFSKISGLHLQTKSYHGQSVGTVDP</sequence>
<dbReference type="OrthoDB" id="67700at2759"/>
<dbReference type="PANTHER" id="PTHR31425">
    <property type="entry name" value="PHOSPHORIBOSYLANTHRANILATE TRANSFERASE ISOFORM 1"/>
    <property type="match status" value="1"/>
</dbReference>
<evidence type="ECO:0000256" key="1">
    <source>
        <dbReference type="ARBA" id="ARBA00022737"/>
    </source>
</evidence>
<gene>
    <name evidence="3" type="ORF">CKAN_02100600</name>
</gene>
<keyword evidence="3" id="KW-0328">Glycosyltransferase</keyword>
<accession>A0A3S3PJC6</accession>
<dbReference type="Proteomes" id="UP000283530">
    <property type="component" value="Unassembled WGS sequence"/>
</dbReference>
<dbReference type="InterPro" id="IPR013583">
    <property type="entry name" value="MCTP_C"/>
</dbReference>
<dbReference type="Pfam" id="PF08372">
    <property type="entry name" value="PRT_C"/>
    <property type="match status" value="1"/>
</dbReference>
<evidence type="ECO:0000313" key="4">
    <source>
        <dbReference type="Proteomes" id="UP000283530"/>
    </source>
</evidence>
<organism evidence="3 4">
    <name type="scientific">Cinnamomum micranthum f. kanehirae</name>
    <dbReference type="NCBI Taxonomy" id="337451"/>
    <lineage>
        <taxon>Eukaryota</taxon>
        <taxon>Viridiplantae</taxon>
        <taxon>Streptophyta</taxon>
        <taxon>Embryophyta</taxon>
        <taxon>Tracheophyta</taxon>
        <taxon>Spermatophyta</taxon>
        <taxon>Magnoliopsida</taxon>
        <taxon>Magnoliidae</taxon>
        <taxon>Laurales</taxon>
        <taxon>Lauraceae</taxon>
        <taxon>Cinnamomum</taxon>
    </lineage>
</organism>
<dbReference type="GO" id="GO:0016757">
    <property type="term" value="F:glycosyltransferase activity"/>
    <property type="evidence" value="ECO:0007669"/>
    <property type="project" value="UniProtKB-KW"/>
</dbReference>
<reference evidence="3 4" key="1">
    <citation type="journal article" date="2019" name="Nat. Plants">
        <title>Stout camphor tree genome fills gaps in understanding of flowering plant genome evolution.</title>
        <authorList>
            <person name="Chaw S.M."/>
            <person name="Liu Y.C."/>
            <person name="Wu Y.W."/>
            <person name="Wang H.Y."/>
            <person name="Lin C.I."/>
            <person name="Wu C.S."/>
            <person name="Ke H.M."/>
            <person name="Chang L.Y."/>
            <person name="Hsu C.Y."/>
            <person name="Yang H.T."/>
            <person name="Sudianto E."/>
            <person name="Hsu M.H."/>
            <person name="Wu K.P."/>
            <person name="Wang L.N."/>
            <person name="Leebens-Mack J.H."/>
            <person name="Tsai I.J."/>
        </authorList>
    </citation>
    <scope>NUCLEOTIDE SEQUENCE [LARGE SCALE GENOMIC DNA]</scope>
    <source>
        <strain evidence="4">cv. Chaw 1501</strain>
        <tissue evidence="3">Young leaves</tissue>
    </source>
</reference>
<evidence type="ECO:0000259" key="2">
    <source>
        <dbReference type="Pfam" id="PF08372"/>
    </source>
</evidence>
<keyword evidence="1" id="KW-0677">Repeat</keyword>
<name>A0A3S3PJC6_9MAGN</name>
<dbReference type="InterPro" id="IPR047259">
    <property type="entry name" value="QUIRKY-like"/>
</dbReference>
<dbReference type="AlphaFoldDB" id="A0A3S3PJC6"/>
<feature type="domain" description="Multiple C2" evidence="2">
    <location>
        <begin position="1"/>
        <end position="43"/>
    </location>
</feature>
<proteinExistence type="predicted"/>
<dbReference type="EMBL" id="QPKB01000009">
    <property type="protein sequence ID" value="RWR91832.1"/>
    <property type="molecule type" value="Genomic_DNA"/>
</dbReference>
<keyword evidence="3" id="KW-0808">Transferase</keyword>
<dbReference type="PANTHER" id="PTHR31425:SF50">
    <property type="entry name" value="FT-INTERACTING PROTEIN 3-RELATED"/>
    <property type="match status" value="1"/>
</dbReference>
<comment type="caution">
    <text evidence="3">The sequence shown here is derived from an EMBL/GenBank/DDBJ whole genome shotgun (WGS) entry which is preliminary data.</text>
</comment>
<keyword evidence="4" id="KW-1185">Reference proteome</keyword>